<keyword evidence="2" id="KW-0436">Ligase</keyword>
<evidence type="ECO:0000313" key="2">
    <source>
        <dbReference type="EMBL" id="MCS5718760.1"/>
    </source>
</evidence>
<dbReference type="EMBL" id="JANLCM010000002">
    <property type="protein sequence ID" value="MCS5718760.1"/>
    <property type="molecule type" value="Genomic_DNA"/>
</dbReference>
<comment type="caution">
    <text evidence="2">The sequence shown here is derived from an EMBL/GenBank/DDBJ whole genome shotgun (WGS) entry which is preliminary data.</text>
</comment>
<dbReference type="Pfam" id="PF25355">
    <property type="entry name" value="DUF7882"/>
    <property type="match status" value="1"/>
</dbReference>
<keyword evidence="3" id="KW-1185">Reference proteome</keyword>
<evidence type="ECO:0000313" key="3">
    <source>
        <dbReference type="Proteomes" id="UP001165584"/>
    </source>
</evidence>
<evidence type="ECO:0000259" key="1">
    <source>
        <dbReference type="Pfam" id="PF25355"/>
    </source>
</evidence>
<name>A0ABT2GRB1_9MICO</name>
<organism evidence="2 3">
    <name type="scientific">Herbiconiux aconitum</name>
    <dbReference type="NCBI Taxonomy" id="2970913"/>
    <lineage>
        <taxon>Bacteria</taxon>
        <taxon>Bacillati</taxon>
        <taxon>Actinomycetota</taxon>
        <taxon>Actinomycetes</taxon>
        <taxon>Micrococcales</taxon>
        <taxon>Microbacteriaceae</taxon>
        <taxon>Herbiconiux</taxon>
    </lineage>
</organism>
<protein>
    <submittedName>
        <fullName evidence="2">ATP-dependent DNA ligase</fullName>
    </submittedName>
</protein>
<proteinExistence type="predicted"/>
<accession>A0ABT2GRB1</accession>
<dbReference type="RefSeq" id="WP_259508019.1">
    <property type="nucleotide sequence ID" value="NZ_JANLCM010000002.1"/>
</dbReference>
<reference evidence="2" key="1">
    <citation type="submission" date="2022-08" db="EMBL/GenBank/DDBJ databases">
        <authorList>
            <person name="Deng Y."/>
            <person name="Han X.-F."/>
            <person name="Zhang Y.-Q."/>
        </authorList>
    </citation>
    <scope>NUCLEOTIDE SEQUENCE</scope>
    <source>
        <strain evidence="2">CPCC 205763</strain>
    </source>
</reference>
<dbReference type="InterPro" id="IPR057204">
    <property type="entry name" value="DUF7882"/>
</dbReference>
<dbReference type="Proteomes" id="UP001165584">
    <property type="component" value="Unassembled WGS sequence"/>
</dbReference>
<gene>
    <name evidence="2" type="ORF">N1027_11510</name>
</gene>
<feature type="domain" description="DUF7882" evidence="1">
    <location>
        <begin position="1"/>
        <end position="97"/>
    </location>
</feature>
<sequence length="106" mass="11736">MGFLFYGTTGFAVEIDDRPLAHLKVAILSLLRADKCVALSFVYPAHSGSGRETMWISPTTELRFRFNGSRPMAINEQWVRMLIETANTGTGLHLVDEPAPLSAVRV</sequence>
<dbReference type="GO" id="GO:0016874">
    <property type="term" value="F:ligase activity"/>
    <property type="evidence" value="ECO:0007669"/>
    <property type="project" value="UniProtKB-KW"/>
</dbReference>